<keyword evidence="4" id="KW-1185">Reference proteome</keyword>
<dbReference type="InterPro" id="IPR050121">
    <property type="entry name" value="Cytochrome_P450_monoxygenase"/>
</dbReference>
<proteinExistence type="inferred from homology"/>
<accession>A0ABR4IT97</accession>
<keyword evidence="2" id="KW-1133">Transmembrane helix</keyword>
<organism evidence="3 4">
    <name type="scientific">Aspergillus cavernicola</name>
    <dbReference type="NCBI Taxonomy" id="176166"/>
    <lineage>
        <taxon>Eukaryota</taxon>
        <taxon>Fungi</taxon>
        <taxon>Dikarya</taxon>
        <taxon>Ascomycota</taxon>
        <taxon>Pezizomycotina</taxon>
        <taxon>Eurotiomycetes</taxon>
        <taxon>Eurotiomycetidae</taxon>
        <taxon>Eurotiales</taxon>
        <taxon>Aspergillaceae</taxon>
        <taxon>Aspergillus</taxon>
        <taxon>Aspergillus subgen. Nidulantes</taxon>
    </lineage>
</organism>
<comment type="similarity">
    <text evidence="1">Belongs to the cytochrome P450 family.</text>
</comment>
<dbReference type="PANTHER" id="PTHR24305">
    <property type="entry name" value="CYTOCHROME P450"/>
    <property type="match status" value="1"/>
</dbReference>
<sequence>MSIWWNITQLLILALAGFIAYWVGLMFYRLVLHPLRNVPGPKVAAATSWYEFYQDVILDGHYLKEYPRLHAQYGPIVRMSRNRVHINDPAFYHKVYSTGTKYLKEPAMFKFAGDLDALPLIMYPAAHKKRRGIVNPMFSPRAVQEFSPTALQIIKAALAKVREAHESGVPVSLHRLESNFAVQ</sequence>
<dbReference type="Proteomes" id="UP001610335">
    <property type="component" value="Unassembled WGS sequence"/>
</dbReference>
<protein>
    <submittedName>
        <fullName evidence="3">Cytochrome P450</fullName>
    </submittedName>
</protein>
<keyword evidence="2" id="KW-0472">Membrane</keyword>
<dbReference type="EMBL" id="JBFXLS010000011">
    <property type="protein sequence ID" value="KAL2830807.1"/>
    <property type="molecule type" value="Genomic_DNA"/>
</dbReference>
<evidence type="ECO:0000313" key="4">
    <source>
        <dbReference type="Proteomes" id="UP001610335"/>
    </source>
</evidence>
<comment type="caution">
    <text evidence="3">The sequence shown here is derived from an EMBL/GenBank/DDBJ whole genome shotgun (WGS) entry which is preliminary data.</text>
</comment>
<evidence type="ECO:0000256" key="2">
    <source>
        <dbReference type="SAM" id="Phobius"/>
    </source>
</evidence>
<dbReference type="Gene3D" id="1.10.630.10">
    <property type="entry name" value="Cytochrome P450"/>
    <property type="match status" value="1"/>
</dbReference>
<feature type="transmembrane region" description="Helical" evidence="2">
    <location>
        <begin position="6"/>
        <end position="28"/>
    </location>
</feature>
<name>A0ABR4IT97_9EURO</name>
<evidence type="ECO:0000313" key="3">
    <source>
        <dbReference type="EMBL" id="KAL2830807.1"/>
    </source>
</evidence>
<dbReference type="InterPro" id="IPR036396">
    <property type="entry name" value="Cyt_P450_sf"/>
</dbReference>
<evidence type="ECO:0000256" key="1">
    <source>
        <dbReference type="ARBA" id="ARBA00010617"/>
    </source>
</evidence>
<keyword evidence="2" id="KW-0812">Transmembrane</keyword>
<dbReference type="SUPFAM" id="SSF48264">
    <property type="entry name" value="Cytochrome P450"/>
    <property type="match status" value="1"/>
</dbReference>
<dbReference type="PANTHER" id="PTHR24305:SF166">
    <property type="entry name" value="CYTOCHROME P450 12A4, MITOCHONDRIAL-RELATED"/>
    <property type="match status" value="1"/>
</dbReference>
<reference evidence="3 4" key="1">
    <citation type="submission" date="2024-07" db="EMBL/GenBank/DDBJ databases">
        <title>Section-level genome sequencing and comparative genomics of Aspergillus sections Usti and Cavernicolus.</title>
        <authorList>
            <consortium name="Lawrence Berkeley National Laboratory"/>
            <person name="Nybo J.L."/>
            <person name="Vesth T.C."/>
            <person name="Theobald S."/>
            <person name="Frisvad J.C."/>
            <person name="Larsen T.O."/>
            <person name="Kjaerboelling I."/>
            <person name="Rothschild-Mancinelli K."/>
            <person name="Lyhne E.K."/>
            <person name="Kogle M.E."/>
            <person name="Barry K."/>
            <person name="Clum A."/>
            <person name="Na H."/>
            <person name="Ledsgaard L."/>
            <person name="Lin J."/>
            <person name="Lipzen A."/>
            <person name="Kuo A."/>
            <person name="Riley R."/>
            <person name="Mondo S."/>
            <person name="LaButti K."/>
            <person name="Haridas S."/>
            <person name="Pangalinan J."/>
            <person name="Salamov A.A."/>
            <person name="Simmons B.A."/>
            <person name="Magnuson J.K."/>
            <person name="Chen J."/>
            <person name="Drula E."/>
            <person name="Henrissat B."/>
            <person name="Wiebenga A."/>
            <person name="Lubbers R.J."/>
            <person name="Gomes A.C."/>
            <person name="Makela M.R."/>
            <person name="Stajich J."/>
            <person name="Grigoriev I.V."/>
            <person name="Mortensen U.H."/>
            <person name="De vries R.P."/>
            <person name="Baker S.E."/>
            <person name="Andersen M.R."/>
        </authorList>
    </citation>
    <scope>NUCLEOTIDE SEQUENCE [LARGE SCALE GENOMIC DNA]</scope>
    <source>
        <strain evidence="3 4">CBS 600.67</strain>
    </source>
</reference>
<gene>
    <name evidence="3" type="ORF">BDW59DRAFT_158247</name>
</gene>